<dbReference type="Proteomes" id="UP000469325">
    <property type="component" value="Unassembled WGS sequence"/>
</dbReference>
<sequence>MAASQLLYRDSTREAARWGGHMAQGDELGLGEAERPQARRQSLPAALYSRVKSLPASASEAVLSRISPPDGASGIGHGCLRELLEEELRPKERVTREESLSYGKALRKQVPRSSHAVWKVGEDRQRAMDLLRKQEGDRVQDLLPIRHQRIAESPFSFYRGAAVIMADDLSHTPTTNIRVQACGDAHLANFGIFARPSLCRPERDRLPALPQNL</sequence>
<proteinExistence type="predicted"/>
<dbReference type="AlphaFoldDB" id="A0A6N7XPG6"/>
<dbReference type="PANTHER" id="PTHR39441:SF1">
    <property type="entry name" value="DUF2252 DOMAIN-CONTAINING PROTEIN"/>
    <property type="match status" value="1"/>
</dbReference>
<organism evidence="1 2">
    <name type="scientific">Olsenella porci</name>
    <dbReference type="NCBI Taxonomy" id="2652279"/>
    <lineage>
        <taxon>Bacteria</taxon>
        <taxon>Bacillati</taxon>
        <taxon>Actinomycetota</taxon>
        <taxon>Coriobacteriia</taxon>
        <taxon>Coriobacteriales</taxon>
        <taxon>Atopobiaceae</taxon>
        <taxon>Olsenella</taxon>
    </lineage>
</organism>
<comment type="caution">
    <text evidence="1">The sequence shown here is derived from an EMBL/GenBank/DDBJ whole genome shotgun (WGS) entry which is preliminary data.</text>
</comment>
<evidence type="ECO:0000313" key="1">
    <source>
        <dbReference type="EMBL" id="MST73148.1"/>
    </source>
</evidence>
<dbReference type="PANTHER" id="PTHR39441">
    <property type="entry name" value="DUF2252 DOMAIN-CONTAINING PROTEIN"/>
    <property type="match status" value="1"/>
</dbReference>
<gene>
    <name evidence="1" type="ORF">FYJ68_08530</name>
</gene>
<evidence type="ECO:0000313" key="2">
    <source>
        <dbReference type="Proteomes" id="UP000469325"/>
    </source>
</evidence>
<dbReference type="Pfam" id="PF10009">
    <property type="entry name" value="DUF2252"/>
    <property type="match status" value="1"/>
</dbReference>
<dbReference type="InterPro" id="IPR018721">
    <property type="entry name" value="DUF2252"/>
</dbReference>
<name>A0A6N7XPG6_9ACTN</name>
<accession>A0A6N7XPG6</accession>
<dbReference type="EMBL" id="VUNC01000007">
    <property type="protein sequence ID" value="MST73148.1"/>
    <property type="molecule type" value="Genomic_DNA"/>
</dbReference>
<keyword evidence="2" id="KW-1185">Reference proteome</keyword>
<protein>
    <submittedName>
        <fullName evidence="1">DUF2252 domain-containing protein</fullName>
    </submittedName>
</protein>
<reference evidence="1 2" key="1">
    <citation type="submission" date="2019-08" db="EMBL/GenBank/DDBJ databases">
        <title>In-depth cultivation of the pig gut microbiome towards novel bacterial diversity and tailored functional studies.</title>
        <authorList>
            <person name="Wylensek D."/>
            <person name="Hitch T.C.A."/>
            <person name="Clavel T."/>
        </authorList>
    </citation>
    <scope>NUCLEOTIDE SEQUENCE [LARGE SCALE GENOMIC DNA]</scope>
    <source>
        <strain evidence="1 2">CA-Schmier-601-WT-1</strain>
    </source>
</reference>